<feature type="domain" description="NAD(P)-binding" evidence="1">
    <location>
        <begin position="13"/>
        <end position="135"/>
    </location>
</feature>
<reference evidence="2 3" key="1">
    <citation type="submission" date="2015-01" db="EMBL/GenBank/DDBJ databases">
        <title>The Genome Sequence of Exophiala oligosperma CBS72588.</title>
        <authorList>
            <consortium name="The Broad Institute Genomics Platform"/>
            <person name="Cuomo C."/>
            <person name="de Hoog S."/>
            <person name="Gorbushina A."/>
            <person name="Stielow B."/>
            <person name="Teixiera M."/>
            <person name="Abouelleil A."/>
            <person name="Chapman S.B."/>
            <person name="Priest M."/>
            <person name="Young S.K."/>
            <person name="Wortman J."/>
            <person name="Nusbaum C."/>
            <person name="Birren B."/>
        </authorList>
    </citation>
    <scope>NUCLEOTIDE SEQUENCE [LARGE SCALE GENOMIC DNA]</scope>
    <source>
        <strain evidence="2 3">CBS 72588</strain>
    </source>
</reference>
<accession>A0A0D2BI22</accession>
<dbReference type="SUPFAM" id="SSF51735">
    <property type="entry name" value="NAD(P)-binding Rossmann-fold domains"/>
    <property type="match status" value="1"/>
</dbReference>
<dbReference type="VEuPathDB" id="FungiDB:PV06_10681"/>
<dbReference type="AlphaFoldDB" id="A0A0D2BI22"/>
<dbReference type="STRING" id="215243.A0A0D2BI22"/>
<protein>
    <recommendedName>
        <fullName evidence="1">NAD(P)-binding domain-containing protein</fullName>
    </recommendedName>
</protein>
<dbReference type="Gene3D" id="3.40.50.720">
    <property type="entry name" value="NAD(P)-binding Rossmann-like Domain"/>
    <property type="match status" value="1"/>
</dbReference>
<keyword evidence="3" id="KW-1185">Reference proteome</keyword>
<evidence type="ECO:0000313" key="3">
    <source>
        <dbReference type="Proteomes" id="UP000053342"/>
    </source>
</evidence>
<dbReference type="Proteomes" id="UP000053342">
    <property type="component" value="Unassembled WGS sequence"/>
</dbReference>
<dbReference type="InterPro" id="IPR036291">
    <property type="entry name" value="NAD(P)-bd_dom_sf"/>
</dbReference>
<dbReference type="GO" id="GO:0004029">
    <property type="term" value="F:aldehyde dehydrogenase (NAD+) activity"/>
    <property type="evidence" value="ECO:0007669"/>
    <property type="project" value="TreeGrafter"/>
</dbReference>
<dbReference type="EMBL" id="KN847346">
    <property type="protein sequence ID" value="KIW37052.1"/>
    <property type="molecule type" value="Genomic_DNA"/>
</dbReference>
<gene>
    <name evidence="2" type="ORF">PV06_10681</name>
</gene>
<proteinExistence type="predicted"/>
<dbReference type="GO" id="GO:0005737">
    <property type="term" value="C:cytoplasm"/>
    <property type="evidence" value="ECO:0007669"/>
    <property type="project" value="TreeGrafter"/>
</dbReference>
<evidence type="ECO:0000313" key="2">
    <source>
        <dbReference type="EMBL" id="KIW37052.1"/>
    </source>
</evidence>
<dbReference type="RefSeq" id="XP_016257268.1">
    <property type="nucleotide sequence ID" value="XM_016412254.1"/>
</dbReference>
<dbReference type="Pfam" id="PF13460">
    <property type="entry name" value="NAD_binding_10"/>
    <property type="match status" value="1"/>
</dbReference>
<sequence>MGAKKDVFTIGPGFIGHNIVEILVDQGYKVTALTRREQHAEALRRSGATPVTGQLDSFDLITEQCSNSDIIFQVATGDNLPLEKAILEGISRRARGGKSTIYVHTSGAKVFDDGAKGMFASDRIYHDDKREEMDSVADSAPHRDVDLALVRAREEEVALRDHLRLAIVLPPEVYGYDAKHDRLSMMIPNLTRFAIKHGYAPVIGKGLSLETQVHVMDLARGYVDVMHYLEHAAADPDHQDQALANPYWLCENGEEFTWKEAAETIGRALYEAGKIQDPTPRNPPEHLYPELCGHKTESYMGLNCRAKAVRLRKLGWEAREKGIWESYLQDELPVILRRIDEKQ</sequence>
<dbReference type="InterPro" id="IPR016040">
    <property type="entry name" value="NAD(P)-bd_dom"/>
</dbReference>
<dbReference type="InterPro" id="IPR051783">
    <property type="entry name" value="NAD(P)-dependent_oxidoreduct"/>
</dbReference>
<organism evidence="2 3">
    <name type="scientific">Exophiala oligosperma</name>
    <dbReference type="NCBI Taxonomy" id="215243"/>
    <lineage>
        <taxon>Eukaryota</taxon>
        <taxon>Fungi</taxon>
        <taxon>Dikarya</taxon>
        <taxon>Ascomycota</taxon>
        <taxon>Pezizomycotina</taxon>
        <taxon>Eurotiomycetes</taxon>
        <taxon>Chaetothyriomycetidae</taxon>
        <taxon>Chaetothyriales</taxon>
        <taxon>Herpotrichiellaceae</taxon>
        <taxon>Exophiala</taxon>
    </lineage>
</organism>
<evidence type="ECO:0000259" key="1">
    <source>
        <dbReference type="Pfam" id="PF13460"/>
    </source>
</evidence>
<dbReference type="PANTHER" id="PTHR48079">
    <property type="entry name" value="PROTEIN YEEZ"/>
    <property type="match status" value="1"/>
</dbReference>
<dbReference type="PANTHER" id="PTHR48079:SF6">
    <property type="entry name" value="NAD(P)-BINDING DOMAIN-CONTAINING PROTEIN-RELATED"/>
    <property type="match status" value="1"/>
</dbReference>
<dbReference type="OrthoDB" id="2130169at2759"/>
<dbReference type="GeneID" id="27362755"/>
<name>A0A0D2BI22_9EURO</name>
<dbReference type="HOGENOM" id="CLU_007383_12_1_1"/>